<organism evidence="1">
    <name type="scientific">Arundo donax</name>
    <name type="common">Giant reed</name>
    <name type="synonym">Donax arundinaceus</name>
    <dbReference type="NCBI Taxonomy" id="35708"/>
    <lineage>
        <taxon>Eukaryota</taxon>
        <taxon>Viridiplantae</taxon>
        <taxon>Streptophyta</taxon>
        <taxon>Embryophyta</taxon>
        <taxon>Tracheophyta</taxon>
        <taxon>Spermatophyta</taxon>
        <taxon>Magnoliopsida</taxon>
        <taxon>Liliopsida</taxon>
        <taxon>Poales</taxon>
        <taxon>Poaceae</taxon>
        <taxon>PACMAD clade</taxon>
        <taxon>Arundinoideae</taxon>
        <taxon>Arundineae</taxon>
        <taxon>Arundo</taxon>
    </lineage>
</organism>
<accession>A0A0A9HBD9</accession>
<dbReference type="AlphaFoldDB" id="A0A0A9HBD9"/>
<proteinExistence type="predicted"/>
<name>A0A0A9HBD9_ARUDO</name>
<reference evidence="1" key="1">
    <citation type="submission" date="2014-09" db="EMBL/GenBank/DDBJ databases">
        <authorList>
            <person name="Magalhaes I.L.F."/>
            <person name="Oliveira U."/>
            <person name="Santos F.R."/>
            <person name="Vidigal T.H.D.A."/>
            <person name="Brescovit A.D."/>
            <person name="Santos A.J."/>
        </authorList>
    </citation>
    <scope>NUCLEOTIDE SEQUENCE</scope>
    <source>
        <tissue evidence="1">Shoot tissue taken approximately 20 cm above the soil surface</tissue>
    </source>
</reference>
<evidence type="ECO:0000313" key="1">
    <source>
        <dbReference type="EMBL" id="JAE30238.1"/>
    </source>
</evidence>
<sequence>MVGHIVCSPSILIVKSGNMHTVSISLITQKLQMYFLSVDLTYFPKLFSFLSFHLVTPVKKIVFVKVQYGLTYLQILTEISKTTK</sequence>
<dbReference type="EMBL" id="GBRH01167658">
    <property type="protein sequence ID" value="JAE30238.1"/>
    <property type="molecule type" value="Transcribed_RNA"/>
</dbReference>
<protein>
    <submittedName>
        <fullName evidence="1">Uncharacterized protein</fullName>
    </submittedName>
</protein>
<reference evidence="1" key="2">
    <citation type="journal article" date="2015" name="Data Brief">
        <title>Shoot transcriptome of the giant reed, Arundo donax.</title>
        <authorList>
            <person name="Barrero R.A."/>
            <person name="Guerrero F.D."/>
            <person name="Moolhuijzen P."/>
            <person name="Goolsby J.A."/>
            <person name="Tidwell J."/>
            <person name="Bellgard S.E."/>
            <person name="Bellgard M.I."/>
        </authorList>
    </citation>
    <scope>NUCLEOTIDE SEQUENCE</scope>
    <source>
        <tissue evidence="1">Shoot tissue taken approximately 20 cm above the soil surface</tissue>
    </source>
</reference>